<dbReference type="InterPro" id="IPR005517">
    <property type="entry name" value="Transl_elong_EFG/EF2_IV"/>
</dbReference>
<dbReference type="GO" id="GO:0003924">
    <property type="term" value="F:GTPase activity"/>
    <property type="evidence" value="ECO:0007669"/>
    <property type="project" value="InterPro"/>
</dbReference>
<gene>
    <name evidence="6" type="ORF">DVA86_20980</name>
</gene>
<dbReference type="GO" id="GO:0032790">
    <property type="term" value="P:ribosome disassembly"/>
    <property type="evidence" value="ECO:0007669"/>
    <property type="project" value="TreeGrafter"/>
</dbReference>
<organism evidence="6 7">
    <name type="scientific">Streptomyces armeniacus</name>
    <dbReference type="NCBI Taxonomy" id="83291"/>
    <lineage>
        <taxon>Bacteria</taxon>
        <taxon>Bacillati</taxon>
        <taxon>Actinomycetota</taxon>
        <taxon>Actinomycetes</taxon>
        <taxon>Kitasatosporales</taxon>
        <taxon>Streptomycetaceae</taxon>
        <taxon>Streptomyces</taxon>
    </lineage>
</organism>
<dbReference type="Gene3D" id="3.30.230.10">
    <property type="match status" value="1"/>
</dbReference>
<dbReference type="SUPFAM" id="SSF52540">
    <property type="entry name" value="P-loop containing nucleoside triphosphate hydrolases"/>
    <property type="match status" value="1"/>
</dbReference>
<dbReference type="InterPro" id="IPR020568">
    <property type="entry name" value="Ribosomal_Su5_D2-typ_SF"/>
</dbReference>
<dbReference type="Gene3D" id="3.40.50.300">
    <property type="entry name" value="P-loop containing nucleotide triphosphate hydrolases"/>
    <property type="match status" value="1"/>
</dbReference>
<dbReference type="Pfam" id="PF03764">
    <property type="entry name" value="EFG_IV"/>
    <property type="match status" value="1"/>
</dbReference>
<dbReference type="InterPro" id="IPR031157">
    <property type="entry name" value="G_TR_CS"/>
</dbReference>
<dbReference type="InterPro" id="IPR027417">
    <property type="entry name" value="P-loop_NTPase"/>
</dbReference>
<evidence type="ECO:0000259" key="5">
    <source>
        <dbReference type="PROSITE" id="PS51722"/>
    </source>
</evidence>
<dbReference type="CDD" id="cd04168">
    <property type="entry name" value="TetM_like"/>
    <property type="match status" value="1"/>
</dbReference>
<evidence type="ECO:0000313" key="7">
    <source>
        <dbReference type="Proteomes" id="UP000254425"/>
    </source>
</evidence>
<dbReference type="Proteomes" id="UP000254425">
    <property type="component" value="Chromosome"/>
</dbReference>
<dbReference type="InterPro" id="IPR014721">
    <property type="entry name" value="Ribsml_uS5_D2-typ_fold_subgr"/>
</dbReference>
<dbReference type="NCBIfam" id="TIGR00231">
    <property type="entry name" value="small_GTP"/>
    <property type="match status" value="1"/>
</dbReference>
<feature type="region of interest" description="Disordered" evidence="4">
    <location>
        <begin position="639"/>
        <end position="659"/>
    </location>
</feature>
<dbReference type="PROSITE" id="PS51722">
    <property type="entry name" value="G_TR_2"/>
    <property type="match status" value="1"/>
</dbReference>
<evidence type="ECO:0000313" key="6">
    <source>
        <dbReference type="EMBL" id="AXK34758.1"/>
    </source>
</evidence>
<feature type="compositionally biased region" description="Basic and acidic residues" evidence="4">
    <location>
        <begin position="643"/>
        <end position="659"/>
    </location>
</feature>
<sequence length="690" mass="73086">MTTQTPGSTPAGAPATTLNLGILAHVDAGKTSLTERLLYDNGAIAELGSVDAGSTQTDTGEVERERGITVRSAVAAFATRGVQVNLVDTPGHPDFIAEVERALSVLDGAVLVLSAVEGVQAQTRVLMRSLRKLRLPTLIFVNKIDRAGARDDALLADVRRHLAPHLAPRSAVRGLGTPAARAVARSLDEADERARVAEVAAEHDDALLARLVDGAVPSRAELERVLAAQTAAGLLHPVWFGSALTGEGTGELTEGIRTFLPPPAPETGGPRGTVFAVERGEGGKKTAYLRLFSGEVRERQRLTFRRREPGGATGGFSGRVTGLDVVGAPTAHGPGARAARPVLTAGSIGRLRGLAEVRVGDLLGEPDGRTAEPHFSPPSLETVVRPARPVPEQETRLHAALAALADEDPLIRTRPAGDGATSVLLYGAVQREVIAARLRAAGVEPVFERIKPVYFERPAGTGESVTEIRRHGGNDFWATVGLRVEPAPPGSGVGFVRDVEWGALPRAFHRAIEETVFRTLRQGLYGWEVTDCRVTLTRVGYLAPASVAADFRHLTPVVLLRALESAGSRVYEPCQSVEIEVPADVLSGVVGALSALGADIAGSAEQGASWLVTAELPTRLVQELTVALPGLTHGEGALWSRPGTDRAVRGAPPERERLDGNPLRYEEYLRFLADRSLSRTDARTDSVHGG</sequence>
<dbReference type="InterPro" id="IPR009000">
    <property type="entry name" value="Transl_B-barrel_sf"/>
</dbReference>
<dbReference type="PANTHER" id="PTHR43261:SF1">
    <property type="entry name" value="RIBOSOME-RELEASING FACTOR 2, MITOCHONDRIAL"/>
    <property type="match status" value="1"/>
</dbReference>
<dbReference type="InterPro" id="IPR000640">
    <property type="entry name" value="EFG_V-like"/>
</dbReference>
<dbReference type="PROSITE" id="PS00301">
    <property type="entry name" value="G_TR_1"/>
    <property type="match status" value="1"/>
</dbReference>
<dbReference type="PRINTS" id="PR00315">
    <property type="entry name" value="ELONGATNFCT"/>
</dbReference>
<keyword evidence="7" id="KW-1185">Reference proteome</keyword>
<dbReference type="SUPFAM" id="SSF54211">
    <property type="entry name" value="Ribosomal protein S5 domain 2-like"/>
    <property type="match status" value="1"/>
</dbReference>
<dbReference type="SUPFAM" id="SSF54980">
    <property type="entry name" value="EF-G C-terminal domain-like"/>
    <property type="match status" value="2"/>
</dbReference>
<dbReference type="InterPro" id="IPR005225">
    <property type="entry name" value="Small_GTP-bd"/>
</dbReference>
<keyword evidence="3" id="KW-0342">GTP-binding</keyword>
<dbReference type="InterPro" id="IPR000795">
    <property type="entry name" value="T_Tr_GTP-bd_dom"/>
</dbReference>
<evidence type="ECO:0000256" key="3">
    <source>
        <dbReference type="ARBA" id="ARBA00023134"/>
    </source>
</evidence>
<dbReference type="PRINTS" id="PR01037">
    <property type="entry name" value="TCRTETOQM"/>
</dbReference>
<evidence type="ECO:0000256" key="1">
    <source>
        <dbReference type="ARBA" id="ARBA00022741"/>
    </source>
</evidence>
<reference evidence="6 7" key="1">
    <citation type="submission" date="2018-07" db="EMBL/GenBank/DDBJ databases">
        <title>Draft genome of the type strain Streptomyces armeniacus ATCC 15676.</title>
        <authorList>
            <person name="Labana P."/>
            <person name="Gosse J.T."/>
            <person name="Boddy C.N."/>
        </authorList>
    </citation>
    <scope>NUCLEOTIDE SEQUENCE [LARGE SCALE GENOMIC DNA]</scope>
    <source>
        <strain evidence="6 7">ATCC 15676</strain>
    </source>
</reference>
<dbReference type="GO" id="GO:0006412">
    <property type="term" value="P:translation"/>
    <property type="evidence" value="ECO:0007669"/>
    <property type="project" value="UniProtKB-KW"/>
</dbReference>
<dbReference type="Gene3D" id="2.40.30.10">
    <property type="entry name" value="Translation factors"/>
    <property type="match status" value="1"/>
</dbReference>
<name>A0A345XSZ2_9ACTN</name>
<evidence type="ECO:0000256" key="4">
    <source>
        <dbReference type="SAM" id="MobiDB-lite"/>
    </source>
</evidence>
<dbReference type="EMBL" id="CP031320">
    <property type="protein sequence ID" value="AXK34758.1"/>
    <property type="molecule type" value="Genomic_DNA"/>
</dbReference>
<accession>A0A345XSZ2</accession>
<dbReference type="GO" id="GO:0005525">
    <property type="term" value="F:GTP binding"/>
    <property type="evidence" value="ECO:0007669"/>
    <property type="project" value="UniProtKB-KW"/>
</dbReference>
<dbReference type="AlphaFoldDB" id="A0A345XSZ2"/>
<evidence type="ECO:0000256" key="2">
    <source>
        <dbReference type="ARBA" id="ARBA00022917"/>
    </source>
</evidence>
<feature type="domain" description="Tr-type G" evidence="5">
    <location>
        <begin position="15"/>
        <end position="264"/>
    </location>
</feature>
<dbReference type="RefSeq" id="WP_208880431.1">
    <property type="nucleotide sequence ID" value="NZ_CP031320.1"/>
</dbReference>
<dbReference type="InterPro" id="IPR035647">
    <property type="entry name" value="EFG_III/V"/>
</dbReference>
<dbReference type="Pfam" id="PF00009">
    <property type="entry name" value="GTP_EFTU"/>
    <property type="match status" value="1"/>
</dbReference>
<protein>
    <submittedName>
        <fullName evidence="6">GTP-binding protein</fullName>
    </submittedName>
</protein>
<keyword evidence="2" id="KW-0648">Protein biosynthesis</keyword>
<keyword evidence="1" id="KW-0547">Nucleotide-binding</keyword>
<dbReference type="KEGG" id="sarm:DVA86_20980"/>
<dbReference type="PANTHER" id="PTHR43261">
    <property type="entry name" value="TRANSLATION ELONGATION FACTOR G-RELATED"/>
    <property type="match status" value="1"/>
</dbReference>
<proteinExistence type="predicted"/>
<dbReference type="Pfam" id="PF00679">
    <property type="entry name" value="EFG_C"/>
    <property type="match status" value="1"/>
</dbReference>
<dbReference type="SMART" id="SM00889">
    <property type="entry name" value="EFG_IV"/>
    <property type="match status" value="1"/>
</dbReference>
<dbReference type="SUPFAM" id="SSF50447">
    <property type="entry name" value="Translation proteins"/>
    <property type="match status" value="1"/>
</dbReference>